<dbReference type="PANTHER" id="PTHR46111:SF1">
    <property type="entry name" value="RIBOSOMAL RNA SMALL SUBUNIT METHYLTRANSFERASE I"/>
    <property type="match status" value="1"/>
</dbReference>
<organism evidence="8 9">
    <name type="scientific">Nitrospina gracilis (strain 3/211)</name>
    <dbReference type="NCBI Taxonomy" id="1266370"/>
    <lineage>
        <taxon>Bacteria</taxon>
        <taxon>Pseudomonadati</taxon>
        <taxon>Nitrospinota/Tectimicrobiota group</taxon>
        <taxon>Nitrospinota</taxon>
        <taxon>Nitrospinia</taxon>
        <taxon>Nitrospinales</taxon>
        <taxon>Nitrospinaceae</taxon>
        <taxon>Nitrospina</taxon>
    </lineage>
</organism>
<dbReference type="PIRSF" id="PIRSF005917">
    <property type="entry name" value="MTase_YraL"/>
    <property type="match status" value="1"/>
</dbReference>
<keyword evidence="4 6" id="KW-0808">Transferase</keyword>
<evidence type="ECO:0000256" key="2">
    <source>
        <dbReference type="ARBA" id="ARBA00022552"/>
    </source>
</evidence>
<proteinExistence type="inferred from homology"/>
<evidence type="ECO:0000256" key="5">
    <source>
        <dbReference type="ARBA" id="ARBA00022691"/>
    </source>
</evidence>
<evidence type="ECO:0000259" key="7">
    <source>
        <dbReference type="Pfam" id="PF00590"/>
    </source>
</evidence>
<keyword evidence="5 6" id="KW-0949">S-adenosyl-L-methionine</keyword>
<dbReference type="SUPFAM" id="SSF53790">
    <property type="entry name" value="Tetrapyrrole methylase"/>
    <property type="match status" value="1"/>
</dbReference>
<evidence type="ECO:0000256" key="1">
    <source>
        <dbReference type="ARBA" id="ARBA00022490"/>
    </source>
</evidence>
<comment type="caution">
    <text evidence="8">The sequence shown here is derived from an EMBL/GenBank/DDBJ whole genome shotgun (WGS) entry which is preliminary data.</text>
</comment>
<protein>
    <recommendedName>
        <fullName evidence="6">Ribosomal RNA small subunit methyltransferase I</fullName>
        <ecNumber evidence="6">2.1.1.198</ecNumber>
    </recommendedName>
    <alternativeName>
        <fullName evidence="6">16S rRNA 2'-O-ribose C1402 methyltransferase</fullName>
    </alternativeName>
    <alternativeName>
        <fullName evidence="6">rRNA (cytidine-2'-O-)-methyltransferase RsmI</fullName>
    </alternativeName>
</protein>
<evidence type="ECO:0000256" key="6">
    <source>
        <dbReference type="HAMAP-Rule" id="MF_01877"/>
    </source>
</evidence>
<comment type="subcellular location">
    <subcellularLocation>
        <location evidence="6">Cytoplasm</location>
    </subcellularLocation>
</comment>
<keyword evidence="2 6" id="KW-0698">rRNA processing</keyword>
<dbReference type="HOGENOM" id="CLU_044779_4_0_0"/>
<dbReference type="EC" id="2.1.1.198" evidence="6"/>
<dbReference type="NCBIfam" id="TIGR00096">
    <property type="entry name" value="16S rRNA (cytidine(1402)-2'-O)-methyltransferase"/>
    <property type="match status" value="1"/>
</dbReference>
<dbReference type="STRING" id="1266370.NITGR_190023"/>
<reference evidence="8 9" key="1">
    <citation type="journal article" date="2013" name="Front. Microbiol.">
        <title>The genome of Nitrospina gracilis illuminates the metabolism and evolution of the major marine nitrite oxidizer.</title>
        <authorList>
            <person name="Luecker S."/>
            <person name="Nowka B."/>
            <person name="Rattei T."/>
            <person name="Spieck E."/>
            <person name="and Daims H."/>
        </authorList>
    </citation>
    <scope>NUCLEOTIDE SEQUENCE [LARGE SCALE GENOMIC DNA]</scope>
    <source>
        <strain evidence="8 9">3/211</strain>
    </source>
</reference>
<comment type="catalytic activity">
    <reaction evidence="6">
        <text>cytidine(1402) in 16S rRNA + S-adenosyl-L-methionine = 2'-O-methylcytidine(1402) in 16S rRNA + S-adenosyl-L-homocysteine + H(+)</text>
        <dbReference type="Rhea" id="RHEA:42924"/>
        <dbReference type="Rhea" id="RHEA-COMP:10285"/>
        <dbReference type="Rhea" id="RHEA-COMP:10286"/>
        <dbReference type="ChEBI" id="CHEBI:15378"/>
        <dbReference type="ChEBI" id="CHEBI:57856"/>
        <dbReference type="ChEBI" id="CHEBI:59789"/>
        <dbReference type="ChEBI" id="CHEBI:74495"/>
        <dbReference type="ChEBI" id="CHEBI:82748"/>
        <dbReference type="EC" id="2.1.1.198"/>
    </reaction>
</comment>
<dbReference type="FunFam" id="3.30.950.10:FF:000002">
    <property type="entry name" value="Ribosomal RNA small subunit methyltransferase I"/>
    <property type="match status" value="1"/>
</dbReference>
<dbReference type="Gene3D" id="3.40.1010.10">
    <property type="entry name" value="Cobalt-precorrin-4 Transmethylase, Domain 1"/>
    <property type="match status" value="1"/>
</dbReference>
<evidence type="ECO:0000313" key="9">
    <source>
        <dbReference type="Proteomes" id="UP000011704"/>
    </source>
</evidence>
<dbReference type="HAMAP" id="MF_01877">
    <property type="entry name" value="16SrRNA_methyltr_I"/>
    <property type="match status" value="1"/>
</dbReference>
<comment type="similarity">
    <text evidence="6">Belongs to the methyltransferase superfamily. RsmI family.</text>
</comment>
<name>M1YX98_NITG3</name>
<dbReference type="InterPro" id="IPR008189">
    <property type="entry name" value="rRNA_ssu_MeTfrase_I"/>
</dbReference>
<dbReference type="CDD" id="cd11648">
    <property type="entry name" value="RsmI"/>
    <property type="match status" value="1"/>
</dbReference>
<dbReference type="Pfam" id="PF00590">
    <property type="entry name" value="TP_methylase"/>
    <property type="match status" value="1"/>
</dbReference>
<dbReference type="FunCoup" id="M1YX98">
    <property type="interactions" value="309"/>
</dbReference>
<dbReference type="OrthoDB" id="9809084at2"/>
<dbReference type="InterPro" id="IPR035996">
    <property type="entry name" value="4pyrrol_Methylase_sf"/>
</dbReference>
<dbReference type="Proteomes" id="UP000011704">
    <property type="component" value="Unassembled WGS sequence"/>
</dbReference>
<accession>M1YX98</accession>
<comment type="function">
    <text evidence="6">Catalyzes the 2'-O-methylation of the ribose of cytidine 1402 (C1402) in 16S rRNA.</text>
</comment>
<evidence type="ECO:0000313" key="8">
    <source>
        <dbReference type="EMBL" id="CCQ89913.1"/>
    </source>
</evidence>
<dbReference type="InterPro" id="IPR014777">
    <property type="entry name" value="4pyrrole_Mease_sub1"/>
</dbReference>
<dbReference type="InterPro" id="IPR000878">
    <property type="entry name" value="4pyrrol_Mease"/>
</dbReference>
<evidence type="ECO:0000256" key="3">
    <source>
        <dbReference type="ARBA" id="ARBA00022603"/>
    </source>
</evidence>
<feature type="domain" description="Tetrapyrrole methylase" evidence="7">
    <location>
        <begin position="11"/>
        <end position="209"/>
    </location>
</feature>
<dbReference type="Gene3D" id="3.30.950.10">
    <property type="entry name" value="Methyltransferase, Cobalt-precorrin-4 Transmethylase, Domain 2"/>
    <property type="match status" value="1"/>
</dbReference>
<dbReference type="GO" id="GO:0005737">
    <property type="term" value="C:cytoplasm"/>
    <property type="evidence" value="ECO:0007669"/>
    <property type="project" value="UniProtKB-SubCell"/>
</dbReference>
<keyword evidence="1 6" id="KW-0963">Cytoplasm</keyword>
<keyword evidence="3 6" id="KW-0489">Methyltransferase</keyword>
<dbReference type="AlphaFoldDB" id="M1YX98"/>
<sequence length="245" mass="26643">MRGMASHEDGTLYIVSTPIGNLGDFTYRAVETLRAVKLIAAEDTRRSRILLDHYQIATPLSSFNSYNQIKKAPQFLKALQAGEDVALISDAGTPGISDPLFYLVGQALEAGIHVVSIPGPSSVMAALTVSGLPIDRFSFAGFLPRKKRRKATIESLSQLPGAVVLFESPNRLEKTLAELLDAFGDRPAVIARELTKLHEEILRGSLQELVEAHRGKKWKGEITLVLAGTGRSGKRPAEEPQGDEE</sequence>
<keyword evidence="9" id="KW-1185">Reference proteome</keyword>
<dbReference type="EMBL" id="CAQJ01000021">
    <property type="protein sequence ID" value="CCQ89913.1"/>
    <property type="molecule type" value="Genomic_DNA"/>
</dbReference>
<dbReference type="InterPro" id="IPR014776">
    <property type="entry name" value="4pyrrole_Mease_sub2"/>
</dbReference>
<dbReference type="InParanoid" id="M1YX98"/>
<gene>
    <name evidence="6 8" type="primary">rsmI</name>
    <name evidence="8" type="ORF">NITGR_190023</name>
</gene>
<evidence type="ECO:0000256" key="4">
    <source>
        <dbReference type="ARBA" id="ARBA00022679"/>
    </source>
</evidence>
<dbReference type="GO" id="GO:0070677">
    <property type="term" value="F:rRNA (cytosine-2'-O-)-methyltransferase activity"/>
    <property type="evidence" value="ECO:0007669"/>
    <property type="project" value="UniProtKB-UniRule"/>
</dbReference>
<dbReference type="PANTHER" id="PTHR46111">
    <property type="entry name" value="RIBOSOMAL RNA SMALL SUBUNIT METHYLTRANSFERASE I"/>
    <property type="match status" value="1"/>
</dbReference>